<dbReference type="GO" id="GO:0004803">
    <property type="term" value="F:transposase activity"/>
    <property type="evidence" value="ECO:0007669"/>
    <property type="project" value="InterPro"/>
</dbReference>
<feature type="domain" description="Transposase IS116/IS110/IS902 C-terminal" evidence="3">
    <location>
        <begin position="268"/>
        <end position="357"/>
    </location>
</feature>
<dbReference type="Proteomes" id="UP000494160">
    <property type="component" value="Unassembled WGS sequence"/>
</dbReference>
<evidence type="ECO:0000259" key="2">
    <source>
        <dbReference type="Pfam" id="PF01548"/>
    </source>
</evidence>
<gene>
    <name evidence="4" type="ORF">SN811_00450</name>
</gene>
<reference evidence="4" key="1">
    <citation type="submission" date="2019-10" db="EMBL/GenBank/DDBJ databases">
        <title>Lactobacillus agilis SN811 Whole Genome Sequencing Project.</title>
        <authorList>
            <person name="Suzuki S."/>
            <person name="Endo A."/>
            <person name="Maeno S."/>
            <person name="Shiwa Y."/>
            <person name="Matsutani M."/>
            <person name="Kajikawa A."/>
        </authorList>
    </citation>
    <scope>NUCLEOTIDE SEQUENCE</scope>
    <source>
        <strain evidence="4">SN811</strain>
    </source>
</reference>
<evidence type="ECO:0000259" key="3">
    <source>
        <dbReference type="Pfam" id="PF02371"/>
    </source>
</evidence>
<dbReference type="InterPro" id="IPR047650">
    <property type="entry name" value="Transpos_IS110"/>
</dbReference>
<feature type="coiled-coil region" evidence="1">
    <location>
        <begin position="236"/>
        <end position="263"/>
    </location>
</feature>
<dbReference type="PANTHER" id="PTHR33055:SF15">
    <property type="entry name" value="TRANSPOSASE-RELATED"/>
    <property type="match status" value="1"/>
</dbReference>
<dbReference type="NCBIfam" id="NF033542">
    <property type="entry name" value="transpos_IS110"/>
    <property type="match status" value="1"/>
</dbReference>
<dbReference type="Pfam" id="PF02371">
    <property type="entry name" value="Transposase_20"/>
    <property type="match status" value="1"/>
</dbReference>
<dbReference type="PANTHER" id="PTHR33055">
    <property type="entry name" value="TRANSPOSASE FOR INSERTION SEQUENCE ELEMENT IS1111A"/>
    <property type="match status" value="1"/>
</dbReference>
<keyword evidence="1" id="KW-0175">Coiled coil</keyword>
<dbReference type="Pfam" id="PF01548">
    <property type="entry name" value="DEDD_Tnp_IS110"/>
    <property type="match status" value="1"/>
</dbReference>
<feature type="domain" description="Transposase IS110-like N-terminal" evidence="2">
    <location>
        <begin position="7"/>
        <end position="157"/>
    </location>
</feature>
<sequence length="383" mass="43434">MEKFTFGIDVSSKTSTVAIALGERILDNYTIKNNLTGFTKLYEDISSVRYCDVIFEATGVYSRRLEAFLVSKKVGFTKLNPYASKNQLNNELRKFKTDKTDAEGLAISQARLQRKPTPQEDEVYLELRDWSRYYAQVNRDLIAHKNRLHRILQLTFPEIESFLSATDGVFYWNVVKHFPTPIDVLKSDINDIPRILLESTNKNMSINRAQMLTDKLINFAKESYSCDRFGVQKYQVIKLAENLIDLNNEKNNIINKMAELAKDLPELQILQSIPGIGLRTALLIIAEIGDFKRFSSSNQINAFVGIDLPRVESGDKRNLDSISKQGTSIGRKVLYQAVKCMVSASKFNPNHIADYYQTKKVACSSTKKATIASIIDLLGQCTI</sequence>
<dbReference type="InterPro" id="IPR003346">
    <property type="entry name" value="Transposase_20"/>
</dbReference>
<dbReference type="InterPro" id="IPR036070">
    <property type="entry name" value="Nop_dom_sf"/>
</dbReference>
<evidence type="ECO:0000256" key="1">
    <source>
        <dbReference type="SAM" id="Coils"/>
    </source>
</evidence>
<dbReference type="SUPFAM" id="SSF89124">
    <property type="entry name" value="Nop domain"/>
    <property type="match status" value="1"/>
</dbReference>
<dbReference type="GO" id="GO:0006313">
    <property type="term" value="P:DNA transposition"/>
    <property type="evidence" value="ECO:0007669"/>
    <property type="project" value="InterPro"/>
</dbReference>
<dbReference type="InterPro" id="IPR002525">
    <property type="entry name" value="Transp_IS110-like_N"/>
</dbReference>
<dbReference type="GO" id="GO:0003677">
    <property type="term" value="F:DNA binding"/>
    <property type="evidence" value="ECO:0007669"/>
    <property type="project" value="InterPro"/>
</dbReference>
<proteinExistence type="predicted"/>
<dbReference type="AlphaFoldDB" id="A0A6F9Y2C5"/>
<evidence type="ECO:0000313" key="4">
    <source>
        <dbReference type="EMBL" id="GET11545.1"/>
    </source>
</evidence>
<accession>A0A6F9Y2C5</accession>
<comment type="caution">
    <text evidence="4">The sequence shown here is derived from an EMBL/GenBank/DDBJ whole genome shotgun (WGS) entry which is preliminary data.</text>
</comment>
<protein>
    <submittedName>
        <fullName evidence="4">Transposase</fullName>
    </submittedName>
</protein>
<name>A0A6F9Y2C5_9LACO</name>
<dbReference type="RefSeq" id="WP_172576686.1">
    <property type="nucleotide sequence ID" value="NZ_BLAP01000003.1"/>
</dbReference>
<organism evidence="4">
    <name type="scientific">Ligilactobacillus agilis</name>
    <dbReference type="NCBI Taxonomy" id="1601"/>
    <lineage>
        <taxon>Bacteria</taxon>
        <taxon>Bacillati</taxon>
        <taxon>Bacillota</taxon>
        <taxon>Bacilli</taxon>
        <taxon>Lactobacillales</taxon>
        <taxon>Lactobacillaceae</taxon>
        <taxon>Ligilactobacillus</taxon>
    </lineage>
</organism>
<dbReference type="EMBL" id="BLAP01000003">
    <property type="protein sequence ID" value="GET11545.1"/>
    <property type="molecule type" value="Genomic_DNA"/>
</dbReference>